<dbReference type="Pfam" id="PF01730">
    <property type="entry name" value="UreF"/>
    <property type="match status" value="1"/>
</dbReference>
<comment type="caution">
    <text evidence="4">The sequence shown here is derived from an EMBL/GenBank/DDBJ whole genome shotgun (WGS) entry which is preliminary data.</text>
</comment>
<evidence type="ECO:0000313" key="5">
    <source>
        <dbReference type="Proteomes" id="UP000309340"/>
    </source>
</evidence>
<dbReference type="Proteomes" id="UP000309340">
    <property type="component" value="Unassembled WGS sequence"/>
</dbReference>
<keyword evidence="5" id="KW-1185">Reference proteome</keyword>
<evidence type="ECO:0000256" key="1">
    <source>
        <dbReference type="ARBA" id="ARBA00022988"/>
    </source>
</evidence>
<protein>
    <recommendedName>
        <fullName evidence="6">Urease accessory protein UreF</fullName>
    </recommendedName>
</protein>
<proteinExistence type="inferred from homology"/>
<evidence type="ECO:0008006" key="6">
    <source>
        <dbReference type="Google" id="ProtNLM"/>
    </source>
</evidence>
<evidence type="ECO:0000256" key="3">
    <source>
        <dbReference type="ARBA" id="ARBA00046339"/>
    </source>
</evidence>
<dbReference type="HAMAP" id="MF_01385">
    <property type="entry name" value="UreF"/>
    <property type="match status" value="1"/>
</dbReference>
<dbReference type="Gene3D" id="1.10.4190.10">
    <property type="entry name" value="Urease accessory protein UreF"/>
    <property type="match status" value="1"/>
</dbReference>
<dbReference type="OrthoDB" id="2550922at2759"/>
<keyword evidence="1" id="KW-0996">Nickel insertion</keyword>
<comment type="similarity">
    <text evidence="3">Belongs to the UreF family.</text>
</comment>
<reference evidence="4 5" key="1">
    <citation type="submission" date="2017-03" db="EMBL/GenBank/DDBJ databases">
        <title>Genomes of endolithic fungi from Antarctica.</title>
        <authorList>
            <person name="Coleine C."/>
            <person name="Masonjones S."/>
            <person name="Stajich J.E."/>
        </authorList>
    </citation>
    <scope>NUCLEOTIDE SEQUENCE [LARGE SCALE GENOMIC DNA]</scope>
    <source>
        <strain evidence="4 5">CCFEE 5184</strain>
    </source>
</reference>
<keyword evidence="2" id="KW-0143">Chaperone</keyword>
<evidence type="ECO:0000256" key="2">
    <source>
        <dbReference type="ARBA" id="ARBA00023186"/>
    </source>
</evidence>
<dbReference type="GO" id="GO:0016151">
    <property type="term" value="F:nickel cation binding"/>
    <property type="evidence" value="ECO:0007669"/>
    <property type="project" value="InterPro"/>
</dbReference>
<organism evidence="4 5">
    <name type="scientific">Friedmanniomyces simplex</name>
    <dbReference type="NCBI Taxonomy" id="329884"/>
    <lineage>
        <taxon>Eukaryota</taxon>
        <taxon>Fungi</taxon>
        <taxon>Dikarya</taxon>
        <taxon>Ascomycota</taxon>
        <taxon>Pezizomycotina</taxon>
        <taxon>Dothideomycetes</taxon>
        <taxon>Dothideomycetidae</taxon>
        <taxon>Mycosphaerellales</taxon>
        <taxon>Teratosphaeriaceae</taxon>
        <taxon>Friedmanniomyces</taxon>
    </lineage>
</organism>
<accession>A0A4U0X931</accession>
<dbReference type="STRING" id="329884.A0A4U0X931"/>
<evidence type="ECO:0000313" key="4">
    <source>
        <dbReference type="EMBL" id="TKA72287.1"/>
    </source>
</evidence>
<dbReference type="PANTHER" id="PTHR33620:SF1">
    <property type="entry name" value="UREASE ACCESSORY PROTEIN F"/>
    <property type="match status" value="1"/>
</dbReference>
<dbReference type="AlphaFoldDB" id="A0A4U0X931"/>
<sequence>MTATPSPSLHALLLLSDSALPLGSFAFSSGLESFLAHNKTRHSTSSSKTRAFETFLEHSLANVASTALPYVLAAYHDDPTLDRLEELDNDFDASTPCTVARRASTTQGRALLAIWERALSTSVSPSPDSQAAAKVLSAFATASKTSKPDVYGLQINAHFPPLFGLTCRALALSEAETAYLFLLNHAKALLSAGVRASVLGPYQSQAVLASARLQECIKTCIKLQDGRQVEDASVTAPVMDLWMGRHELLYSRIFNS</sequence>
<dbReference type="InterPro" id="IPR038277">
    <property type="entry name" value="UreF_sf"/>
</dbReference>
<dbReference type="PIRSF" id="PIRSF009467">
    <property type="entry name" value="Ureas_acces_UreF"/>
    <property type="match status" value="1"/>
</dbReference>
<dbReference type="InterPro" id="IPR002639">
    <property type="entry name" value="UreF"/>
</dbReference>
<gene>
    <name evidence="4" type="ORF">B0A55_06192</name>
</gene>
<name>A0A4U0X931_9PEZI</name>
<dbReference type="PANTHER" id="PTHR33620">
    <property type="entry name" value="UREASE ACCESSORY PROTEIN F"/>
    <property type="match status" value="1"/>
</dbReference>
<dbReference type="EMBL" id="NAJQ01000316">
    <property type="protein sequence ID" value="TKA72287.1"/>
    <property type="molecule type" value="Genomic_DNA"/>
</dbReference>